<dbReference type="KEGG" id="fmr:Fuma_05344"/>
<protein>
    <submittedName>
        <fullName evidence="1">Leucine Rich repeats (2 copies)</fullName>
    </submittedName>
</protein>
<dbReference type="Gene3D" id="3.80.10.10">
    <property type="entry name" value="Ribonuclease Inhibitor"/>
    <property type="match status" value="2"/>
</dbReference>
<organism evidence="1 2">
    <name type="scientific">Fuerstiella marisgermanici</name>
    <dbReference type="NCBI Taxonomy" id="1891926"/>
    <lineage>
        <taxon>Bacteria</taxon>
        <taxon>Pseudomonadati</taxon>
        <taxon>Planctomycetota</taxon>
        <taxon>Planctomycetia</taxon>
        <taxon>Planctomycetales</taxon>
        <taxon>Planctomycetaceae</taxon>
        <taxon>Fuerstiella</taxon>
    </lineage>
</organism>
<dbReference type="Proteomes" id="UP000187735">
    <property type="component" value="Chromosome"/>
</dbReference>
<evidence type="ECO:0000313" key="1">
    <source>
        <dbReference type="EMBL" id="APZ95685.1"/>
    </source>
</evidence>
<sequence>MSFRSSEIAPVEIADETLPLTPDRAAAIWVVENYGVVTVELESGDTAKFVAREHLPDEPFFVTSINLWYQPIDGDELGFLGHLSRLRQLDLSRTGVSDNHMPLIAQAQNLEKLKLRGGAITAAGLRHLPLYEHMNSFTASANKAFDDESLLVIIEKMPNLRTLLFAGAPVTDEGFLKLASMTSLRDLRIQNTKISDEAVAELQKQLPKCKVRQ</sequence>
<dbReference type="SUPFAM" id="SSF52047">
    <property type="entry name" value="RNI-like"/>
    <property type="match status" value="1"/>
</dbReference>
<evidence type="ECO:0000313" key="2">
    <source>
        <dbReference type="Proteomes" id="UP000187735"/>
    </source>
</evidence>
<accession>A0A1P8WNR4</accession>
<proteinExistence type="predicted"/>
<gene>
    <name evidence="1" type="ORF">Fuma_05344</name>
</gene>
<keyword evidence="2" id="KW-1185">Reference proteome</keyword>
<name>A0A1P8WNR4_9PLAN</name>
<dbReference type="AlphaFoldDB" id="A0A1P8WNR4"/>
<dbReference type="InterPro" id="IPR032675">
    <property type="entry name" value="LRR_dom_sf"/>
</dbReference>
<dbReference type="STRING" id="1891926.Fuma_05344"/>
<dbReference type="EMBL" id="CP017641">
    <property type="protein sequence ID" value="APZ95685.1"/>
    <property type="molecule type" value="Genomic_DNA"/>
</dbReference>
<reference evidence="1 2" key="1">
    <citation type="journal article" date="2016" name="Front. Microbiol.">
        <title>Fuerstia marisgermanicae gen. nov., sp. nov., an Unusual Member of the Phylum Planctomycetes from the German Wadden Sea.</title>
        <authorList>
            <person name="Kohn T."/>
            <person name="Heuer A."/>
            <person name="Jogler M."/>
            <person name="Vollmers J."/>
            <person name="Boedeker C."/>
            <person name="Bunk B."/>
            <person name="Rast P."/>
            <person name="Borchert D."/>
            <person name="Glockner I."/>
            <person name="Freese H.M."/>
            <person name="Klenk H.P."/>
            <person name="Overmann J."/>
            <person name="Kaster A.K."/>
            <person name="Rohde M."/>
            <person name="Wiegand S."/>
            <person name="Jogler C."/>
        </authorList>
    </citation>
    <scope>NUCLEOTIDE SEQUENCE [LARGE SCALE GENOMIC DNA]</scope>
    <source>
        <strain evidence="1 2">NH11</strain>
    </source>
</reference>